<evidence type="ECO:0000256" key="1">
    <source>
        <dbReference type="ARBA" id="ARBA00022598"/>
    </source>
</evidence>
<dbReference type="PANTHER" id="PTHR12835">
    <property type="entry name" value="BIOTIN PROTEIN LIGASE"/>
    <property type="match status" value="1"/>
</dbReference>
<evidence type="ECO:0000259" key="5">
    <source>
        <dbReference type="PROSITE" id="PS51733"/>
    </source>
</evidence>
<dbReference type="GO" id="GO:0004077">
    <property type="term" value="F:biotin--[biotin carboxyl-carrier protein] ligase activity"/>
    <property type="evidence" value="ECO:0007669"/>
    <property type="project" value="UniProtKB-EC"/>
</dbReference>
<dbReference type="Gene3D" id="2.30.30.100">
    <property type="match status" value="1"/>
</dbReference>
<dbReference type="Gene3D" id="3.30.930.10">
    <property type="entry name" value="Bira Bifunctional Protein, Domain 2"/>
    <property type="match status" value="1"/>
</dbReference>
<evidence type="ECO:0000256" key="4">
    <source>
        <dbReference type="ARBA" id="ARBA00047846"/>
    </source>
</evidence>
<proteinExistence type="predicted"/>
<gene>
    <name evidence="6" type="ORF">LZ538_11275</name>
</gene>
<evidence type="ECO:0000313" key="6">
    <source>
        <dbReference type="EMBL" id="MCL6730628.1"/>
    </source>
</evidence>
<dbReference type="Proteomes" id="UP001165342">
    <property type="component" value="Unassembled WGS sequence"/>
</dbReference>
<dbReference type="PROSITE" id="PS51733">
    <property type="entry name" value="BPL_LPL_CATALYTIC"/>
    <property type="match status" value="1"/>
</dbReference>
<sequence length="226" mass="23870">MHIVERTGSTNSDILQNEKAAEGDWLVALRQEEGRGRQGRKWAQGAGNFYGSTLVELKFEDPPAPSLSLAAGLALIEAIDVAVPDQGLMLKWPNDVLMLGKKVAGILLERSGDRVAVGFGVNLASAPQVPGRMVAALNAQVEPQAFAPLLAGSFARLLQLWRQSQPCLLAQAWLARAHPLGTRLTVHASAGESLSGRFDGLEADGALRLALGDGSISVVHAGDVLL</sequence>
<dbReference type="InterPro" id="IPR003142">
    <property type="entry name" value="BPL_C"/>
</dbReference>
<dbReference type="InterPro" id="IPR004143">
    <property type="entry name" value="BPL_LPL_catalytic"/>
</dbReference>
<comment type="catalytic activity">
    <reaction evidence="4">
        <text>biotin + L-lysyl-[protein] + ATP = N(6)-biotinyl-L-lysyl-[protein] + AMP + diphosphate + H(+)</text>
        <dbReference type="Rhea" id="RHEA:11756"/>
        <dbReference type="Rhea" id="RHEA-COMP:9752"/>
        <dbReference type="Rhea" id="RHEA-COMP:10505"/>
        <dbReference type="ChEBI" id="CHEBI:15378"/>
        <dbReference type="ChEBI" id="CHEBI:29969"/>
        <dbReference type="ChEBI" id="CHEBI:30616"/>
        <dbReference type="ChEBI" id="CHEBI:33019"/>
        <dbReference type="ChEBI" id="CHEBI:57586"/>
        <dbReference type="ChEBI" id="CHEBI:83144"/>
        <dbReference type="ChEBI" id="CHEBI:456215"/>
        <dbReference type="EC" id="6.3.4.15"/>
    </reaction>
</comment>
<dbReference type="SUPFAM" id="SSF55681">
    <property type="entry name" value="Class II aaRS and biotin synthetases"/>
    <property type="match status" value="1"/>
</dbReference>
<evidence type="ECO:0000256" key="2">
    <source>
        <dbReference type="ARBA" id="ARBA00023267"/>
    </source>
</evidence>
<dbReference type="EMBL" id="JAMGBE010000003">
    <property type="protein sequence ID" value="MCL6730628.1"/>
    <property type="molecule type" value="Genomic_DNA"/>
</dbReference>
<reference evidence="6" key="1">
    <citation type="submission" date="2022-05" db="EMBL/GenBank/DDBJ databases">
        <authorList>
            <person name="Jo J.-H."/>
            <person name="Im W.-T."/>
        </authorList>
    </citation>
    <scope>NUCLEOTIDE SEQUENCE</scope>
    <source>
        <strain evidence="6">SE220</strain>
    </source>
</reference>
<dbReference type="PANTHER" id="PTHR12835:SF5">
    <property type="entry name" value="BIOTIN--PROTEIN LIGASE"/>
    <property type="match status" value="1"/>
</dbReference>
<dbReference type="NCBIfam" id="TIGR00121">
    <property type="entry name" value="birA_ligase"/>
    <property type="match status" value="1"/>
</dbReference>
<feature type="domain" description="BPL/LPL catalytic" evidence="5">
    <location>
        <begin position="1"/>
        <end position="166"/>
    </location>
</feature>
<protein>
    <recommendedName>
        <fullName evidence="3">biotin--[biotin carboxyl-carrier protein] ligase</fullName>
        <ecNumber evidence="3">6.3.4.15</ecNumber>
    </recommendedName>
</protein>
<keyword evidence="2" id="KW-0092">Biotin</keyword>
<comment type="caution">
    <text evidence="6">The sequence shown here is derived from an EMBL/GenBank/DDBJ whole genome shotgun (WGS) entry which is preliminary data.</text>
</comment>
<dbReference type="InterPro" id="IPR045864">
    <property type="entry name" value="aa-tRNA-synth_II/BPL/LPL"/>
</dbReference>
<keyword evidence="1 6" id="KW-0436">Ligase</keyword>
<dbReference type="EC" id="6.3.4.15" evidence="3"/>
<evidence type="ECO:0000313" key="7">
    <source>
        <dbReference type="Proteomes" id="UP001165342"/>
    </source>
</evidence>
<keyword evidence="7" id="KW-1185">Reference proteome</keyword>
<dbReference type="InterPro" id="IPR004408">
    <property type="entry name" value="Biotin_CoA_COase_ligase"/>
</dbReference>
<accession>A0ABT0S444</accession>
<name>A0ABT0S444_9SPHN</name>
<dbReference type="CDD" id="cd16442">
    <property type="entry name" value="BPL"/>
    <property type="match status" value="1"/>
</dbReference>
<organism evidence="6 7">
    <name type="scientific">Sphingomonas hankyongi</name>
    <dbReference type="NCBI Taxonomy" id="2908209"/>
    <lineage>
        <taxon>Bacteria</taxon>
        <taxon>Pseudomonadati</taxon>
        <taxon>Pseudomonadota</taxon>
        <taxon>Alphaproteobacteria</taxon>
        <taxon>Sphingomonadales</taxon>
        <taxon>Sphingomonadaceae</taxon>
        <taxon>Sphingomonas</taxon>
    </lineage>
</organism>
<dbReference type="Pfam" id="PF03099">
    <property type="entry name" value="BPL_LplA_LipB"/>
    <property type="match status" value="1"/>
</dbReference>
<dbReference type="Pfam" id="PF02237">
    <property type="entry name" value="BPL_C"/>
    <property type="match status" value="1"/>
</dbReference>
<evidence type="ECO:0000256" key="3">
    <source>
        <dbReference type="ARBA" id="ARBA00024227"/>
    </source>
</evidence>